<proteinExistence type="predicted"/>
<name>A0ABU9T4X7_9HYPH</name>
<reference evidence="1 2" key="1">
    <citation type="submission" date="2024-03" db="EMBL/GenBank/DDBJ databases">
        <title>Community enrichment and isolation of bacterial strains for fucoidan degradation.</title>
        <authorList>
            <person name="Sichert A."/>
        </authorList>
    </citation>
    <scope>NUCLEOTIDE SEQUENCE [LARGE SCALE GENOMIC DNA]</scope>
    <source>
        <strain evidence="1 2">AS62</strain>
    </source>
</reference>
<keyword evidence="2" id="KW-1185">Reference proteome</keyword>
<dbReference type="EMBL" id="JBBMQO010000003">
    <property type="protein sequence ID" value="MEM5501190.1"/>
    <property type="molecule type" value="Genomic_DNA"/>
</dbReference>
<gene>
    <name evidence="1" type="ORF">WNY59_06270</name>
</gene>
<protein>
    <submittedName>
        <fullName evidence="1">Uncharacterized protein</fullName>
    </submittedName>
</protein>
<dbReference type="Proteomes" id="UP001477870">
    <property type="component" value="Unassembled WGS sequence"/>
</dbReference>
<comment type="caution">
    <text evidence="1">The sequence shown here is derived from an EMBL/GenBank/DDBJ whole genome shotgun (WGS) entry which is preliminary data.</text>
</comment>
<organism evidence="1 2">
    <name type="scientific">Ahrensia kielensis</name>
    <dbReference type="NCBI Taxonomy" id="76980"/>
    <lineage>
        <taxon>Bacteria</taxon>
        <taxon>Pseudomonadati</taxon>
        <taxon>Pseudomonadota</taxon>
        <taxon>Alphaproteobacteria</taxon>
        <taxon>Hyphomicrobiales</taxon>
        <taxon>Ahrensiaceae</taxon>
        <taxon>Ahrensia</taxon>
    </lineage>
</organism>
<evidence type="ECO:0000313" key="2">
    <source>
        <dbReference type="Proteomes" id="UP001477870"/>
    </source>
</evidence>
<accession>A0ABU9T4X7</accession>
<sequence>MSAAKIDLAREMICGVTSADKSTAITYRHLLKSALPDNIRSGQQSVLFAAANERFGELLAAISVENHKAIQDSRDASLAALSELEKLFS</sequence>
<evidence type="ECO:0000313" key="1">
    <source>
        <dbReference type="EMBL" id="MEM5501190.1"/>
    </source>
</evidence>